<dbReference type="Proteomes" id="UP000299102">
    <property type="component" value="Unassembled WGS sequence"/>
</dbReference>
<dbReference type="EMBL" id="BGZK01000732">
    <property type="protein sequence ID" value="GBP58324.1"/>
    <property type="molecule type" value="Genomic_DNA"/>
</dbReference>
<evidence type="ECO:0000313" key="1">
    <source>
        <dbReference type="EMBL" id="GBP58324.1"/>
    </source>
</evidence>
<comment type="caution">
    <text evidence="1">The sequence shown here is derived from an EMBL/GenBank/DDBJ whole genome shotgun (WGS) entry which is preliminary data.</text>
</comment>
<name>A0A4C1X7K6_EUMVA</name>
<organism evidence="1 2">
    <name type="scientific">Eumeta variegata</name>
    <name type="common">Bagworm moth</name>
    <name type="synonym">Eumeta japonica</name>
    <dbReference type="NCBI Taxonomy" id="151549"/>
    <lineage>
        <taxon>Eukaryota</taxon>
        <taxon>Metazoa</taxon>
        <taxon>Ecdysozoa</taxon>
        <taxon>Arthropoda</taxon>
        <taxon>Hexapoda</taxon>
        <taxon>Insecta</taxon>
        <taxon>Pterygota</taxon>
        <taxon>Neoptera</taxon>
        <taxon>Endopterygota</taxon>
        <taxon>Lepidoptera</taxon>
        <taxon>Glossata</taxon>
        <taxon>Ditrysia</taxon>
        <taxon>Tineoidea</taxon>
        <taxon>Psychidae</taxon>
        <taxon>Oiketicinae</taxon>
        <taxon>Eumeta</taxon>
    </lineage>
</organism>
<keyword evidence="2" id="KW-1185">Reference proteome</keyword>
<gene>
    <name evidence="1" type="ORF">EVAR_11604_1</name>
</gene>
<accession>A0A4C1X7K6</accession>
<evidence type="ECO:0000313" key="2">
    <source>
        <dbReference type="Proteomes" id="UP000299102"/>
    </source>
</evidence>
<sequence length="138" mass="15298">MAYMQLKISLRFVRRHGSPDTKAPVCAVGSSSPPAHRSACRLFLAHFSSLLSKADIVRAAGGHRRVLRQINLICRAITGARRRRRPLTSGALAFCAGADEPTYYYLLTLSCRLRPSRRYPVPLRALIAPVTGRARGRK</sequence>
<proteinExistence type="predicted"/>
<reference evidence="1 2" key="1">
    <citation type="journal article" date="2019" name="Commun. Biol.">
        <title>The bagworm genome reveals a unique fibroin gene that provides high tensile strength.</title>
        <authorList>
            <person name="Kono N."/>
            <person name="Nakamura H."/>
            <person name="Ohtoshi R."/>
            <person name="Tomita M."/>
            <person name="Numata K."/>
            <person name="Arakawa K."/>
        </authorList>
    </citation>
    <scope>NUCLEOTIDE SEQUENCE [LARGE SCALE GENOMIC DNA]</scope>
</reference>
<protein>
    <submittedName>
        <fullName evidence="1">Uncharacterized protein</fullName>
    </submittedName>
</protein>
<dbReference type="AlphaFoldDB" id="A0A4C1X7K6"/>